<dbReference type="FunFam" id="2.30.38.10:FF:000001">
    <property type="entry name" value="Non-ribosomal peptide synthetase PvdI"/>
    <property type="match status" value="3"/>
</dbReference>
<dbReference type="InterPro" id="IPR001242">
    <property type="entry name" value="Condensation_dom"/>
</dbReference>
<gene>
    <name evidence="6" type="ordered locus">CV_2803</name>
</gene>
<evidence type="ECO:0000256" key="2">
    <source>
        <dbReference type="ARBA" id="ARBA00006432"/>
    </source>
</evidence>
<dbReference type="Gene3D" id="1.10.1200.10">
    <property type="entry name" value="ACP-like"/>
    <property type="match status" value="3"/>
</dbReference>
<dbReference type="NCBIfam" id="NF003417">
    <property type="entry name" value="PRK04813.1"/>
    <property type="match status" value="3"/>
</dbReference>
<feature type="domain" description="Carrier" evidence="5">
    <location>
        <begin position="926"/>
        <end position="1000"/>
    </location>
</feature>
<dbReference type="InterPro" id="IPR036736">
    <property type="entry name" value="ACP-like_sf"/>
</dbReference>
<keyword evidence="7" id="KW-1185">Reference proteome</keyword>
<name>Q7NUA0_CHRVO</name>
<dbReference type="Pfam" id="PF00668">
    <property type="entry name" value="Condensation"/>
    <property type="match status" value="3"/>
</dbReference>
<dbReference type="SUPFAM" id="SSF56801">
    <property type="entry name" value="Acetyl-CoA synthetase-like"/>
    <property type="match status" value="3"/>
</dbReference>
<feature type="domain" description="Carrier" evidence="5">
    <location>
        <begin position="2009"/>
        <end position="2083"/>
    </location>
</feature>
<dbReference type="KEGG" id="cvi:CV_2803"/>
<accession>Q7NUA0</accession>
<dbReference type="FunFam" id="3.40.50.980:FF:000001">
    <property type="entry name" value="Non-ribosomal peptide synthetase"/>
    <property type="match status" value="2"/>
</dbReference>
<proteinExistence type="inferred from homology"/>
<dbReference type="SMART" id="SM00823">
    <property type="entry name" value="PKS_PP"/>
    <property type="match status" value="3"/>
</dbReference>
<dbReference type="PANTHER" id="PTHR45527">
    <property type="entry name" value="NONRIBOSOMAL PEPTIDE SYNTHETASE"/>
    <property type="match status" value="1"/>
</dbReference>
<dbReference type="InterPro" id="IPR000873">
    <property type="entry name" value="AMP-dep_synth/lig_dom"/>
</dbReference>
<dbReference type="Gene3D" id="3.30.559.10">
    <property type="entry name" value="Chloramphenicol acetyltransferase-like domain"/>
    <property type="match status" value="3"/>
</dbReference>
<dbReference type="InterPro" id="IPR023213">
    <property type="entry name" value="CAT-like_dom_sf"/>
</dbReference>
<dbReference type="Gene3D" id="3.30.559.30">
    <property type="entry name" value="Nonribosomal peptide synthetase, condensation domain"/>
    <property type="match status" value="3"/>
</dbReference>
<evidence type="ECO:0000313" key="7">
    <source>
        <dbReference type="Proteomes" id="UP000001424"/>
    </source>
</evidence>
<dbReference type="Gene3D" id="3.30.300.30">
    <property type="match status" value="3"/>
</dbReference>
<dbReference type="NCBIfam" id="TIGR01733">
    <property type="entry name" value="AA-adenyl-dom"/>
    <property type="match status" value="3"/>
</dbReference>
<reference evidence="6 7" key="1">
    <citation type="journal article" date="2003" name="Proc. Natl. Acad. Sci. U.S.A.">
        <title>The complete genome sequence of Chromobacterium violaceum reveals remarkable and exploitable bacterial adaptability.</title>
        <authorList>
            <person name="Vasconcelos A.T.R."/>
            <person name="de Almeida D.F."/>
            <person name="Almeida F.C."/>
            <person name="de Almeida L.G.P."/>
            <person name="de Almeida R."/>
            <person name="Goncalves J.A.A."/>
            <person name="Andrade E.M."/>
            <person name="Antonio R.V."/>
            <person name="Araripe J."/>
            <person name="de Araujo M.F.F."/>
            <person name="Filho S.A."/>
            <person name="Azevedo V."/>
            <person name="Batista A.J."/>
            <person name="Bataus L.A.M."/>
            <person name="Batista J.S."/>
            <person name="Belo A."/>
            <person name="vander Berg C."/>
            <person name="Blamey J."/>
            <person name="Bogo M."/>
            <person name="Bonato S."/>
            <person name="Bordignon J."/>
            <person name="Brito C.A."/>
            <person name="Brocchi M."/>
            <person name="Burity H.A."/>
            <person name="Camargo A.A."/>
            <person name="Cardoso D.D.P."/>
            <person name="Carneiro N.P."/>
            <person name="Carraro D.M."/>
            <person name="Carvalho C.M.B."/>
            <person name="Cascardo J.C.M."/>
            <person name="Cavada B.S."/>
            <person name="Chueire L.M.O."/>
            <person name="Pasa T.B.C."/>
            <person name="Duran N."/>
            <person name="Fagundes N."/>
            <person name="Falcao C.L."/>
            <person name="Fantinatti F."/>
            <person name="Farias I.P."/>
            <person name="Felipe M.S.S."/>
            <person name="Ferrari L.P."/>
            <person name="Ferro J.A."/>
            <person name="Ferro M.I.T."/>
            <person name="Franco G.R."/>
            <person name="Freitas N.S.A."/>
            <person name="Furlan L.R."/>
            <person name="Gazzinelli R.T."/>
            <person name="Gomes E.A."/>
            <person name="Goncalves P.R."/>
            <person name="Grangeiro T.B."/>
            <person name="Grattapaglia D."/>
            <person name="Grisard E.C."/>
            <person name="Guimaraes C.T."/>
            <person name="Hanna E.S."/>
            <person name="Hungria M."/>
            <person name="Jardim S.N."/>
            <person name="Laurino J."/>
            <person name="Leoi L.C.T."/>
            <person name="Fassarella L."/>
            <person name="Lima A."/>
            <person name="Loureiro M.F."/>
            <person name="Lyra M.C.P."/>
            <person name="Macedo M."/>
            <person name="Madeira H.M.F."/>
            <person name="Manfio G.P."/>
            <person name="Maranhao A.Q."/>
            <person name="Martins W.S."/>
            <person name="di Mauro S.M.Z."/>
            <person name="de Medeiros S.R.B."/>
            <person name="Meissner R.D.V."/>
            <person name="Menck C.F.M."/>
            <person name="Moreira M.A.M."/>
            <person name="Nascimento F.F."/>
            <person name="Nicolas M.F."/>
            <person name="Oliveira J.G."/>
            <person name="Oliveira S.C."/>
            <person name="Paixao R.F.C."/>
            <person name="Parente J.A."/>
            <person name="Pedrosa F.O."/>
            <person name="Pena S.J.D."/>
            <person name="Perreira J.O."/>
            <person name="Perreira M."/>
            <person name="Pinto L.S.R.C."/>
            <person name="Pinto L.S."/>
            <person name="Porto J.I.R."/>
            <person name="Potrich D.P."/>
            <person name="Neto C.E.R."/>
            <person name="Reis A.M.M."/>
            <person name="Rigo L.U."/>
            <person name="Rondinelli E."/>
            <person name="dos Santos E.B.P."/>
            <person name="Santos F.R."/>
            <person name="Schneider M.P.C."/>
            <person name="Seuanez H.N."/>
            <person name="Silva A.M.R."/>
            <person name="da Silva A.L.C."/>
            <person name="Silva D.W."/>
            <person name="Silva R."/>
            <person name="Simoes I.C."/>
            <person name="Simon D."/>
            <person name="Soares C.M.A."/>
            <person name="Soares R.B.A."/>
            <person name="Souza E.M."/>
            <person name="Souza K.R.L."/>
            <person name="Souza R.C."/>
            <person name="Steffens M.B.R."/>
            <person name="Steindel M."/>
            <person name="Teixeira S.R."/>
            <person name="Urmenyi T."/>
            <person name="Vettore A."/>
            <person name="Wassem R."/>
            <person name="Zaha A."/>
            <person name="Simpson A.J.G."/>
        </authorList>
    </citation>
    <scope>NUCLEOTIDE SEQUENCE [LARGE SCALE GENOMIC DNA]</scope>
    <source>
        <strain evidence="7">ATCC 12472 / DSM 30191 / JCM 1249 / NBRC 12614 / NCIMB 9131 / NCTC 9757</strain>
    </source>
</reference>
<dbReference type="FunFam" id="1.10.1200.10:FF:000005">
    <property type="entry name" value="Nonribosomal peptide synthetase 1"/>
    <property type="match status" value="3"/>
</dbReference>
<dbReference type="Pfam" id="PF13193">
    <property type="entry name" value="AMP-binding_C"/>
    <property type="match status" value="3"/>
</dbReference>
<dbReference type="CDD" id="cd12117">
    <property type="entry name" value="A_NRPS_Srf_like"/>
    <property type="match status" value="1"/>
</dbReference>
<keyword evidence="3" id="KW-0596">Phosphopantetheine</keyword>
<dbReference type="InterPro" id="IPR025110">
    <property type="entry name" value="AMP-bd_C"/>
</dbReference>
<dbReference type="GO" id="GO:0005737">
    <property type="term" value="C:cytoplasm"/>
    <property type="evidence" value="ECO:0007669"/>
    <property type="project" value="TreeGrafter"/>
</dbReference>
<dbReference type="HOGENOM" id="CLU_000022_0_13_4"/>
<feature type="domain" description="Carrier" evidence="5">
    <location>
        <begin position="3072"/>
        <end position="3146"/>
    </location>
</feature>
<dbReference type="STRING" id="243365.CV_2803"/>
<dbReference type="Gene3D" id="3.40.50.980">
    <property type="match status" value="6"/>
</dbReference>
<dbReference type="eggNOG" id="COG1020">
    <property type="taxonomic scope" value="Bacteria"/>
</dbReference>
<evidence type="ECO:0000256" key="1">
    <source>
        <dbReference type="ARBA" id="ARBA00001957"/>
    </source>
</evidence>
<dbReference type="FunFam" id="3.40.50.980:FF:000002">
    <property type="entry name" value="Enterobactin synthetase component F"/>
    <property type="match status" value="1"/>
</dbReference>
<keyword evidence="4" id="KW-0597">Phosphoprotein</keyword>
<dbReference type="InterPro" id="IPR010071">
    <property type="entry name" value="AA_adenyl_dom"/>
</dbReference>
<dbReference type="SUPFAM" id="SSF52777">
    <property type="entry name" value="CoA-dependent acyltransferases"/>
    <property type="match status" value="6"/>
</dbReference>
<dbReference type="InterPro" id="IPR020845">
    <property type="entry name" value="AMP-binding_CS"/>
</dbReference>
<dbReference type="EMBL" id="AE016825">
    <property type="protein sequence ID" value="AAQ60471.1"/>
    <property type="molecule type" value="Genomic_DNA"/>
</dbReference>
<dbReference type="InterPro" id="IPR020806">
    <property type="entry name" value="PKS_PP-bd"/>
</dbReference>
<dbReference type="GO" id="GO:0043041">
    <property type="term" value="P:amino acid activation for nonribosomal peptide biosynthetic process"/>
    <property type="evidence" value="ECO:0007669"/>
    <property type="project" value="TreeGrafter"/>
</dbReference>
<evidence type="ECO:0000256" key="4">
    <source>
        <dbReference type="ARBA" id="ARBA00022553"/>
    </source>
</evidence>
<comment type="similarity">
    <text evidence="2">Belongs to the ATP-dependent AMP-binding enzyme family.</text>
</comment>
<dbReference type="PROSITE" id="PS00012">
    <property type="entry name" value="PHOSPHOPANTETHEINE"/>
    <property type="match status" value="3"/>
</dbReference>
<protein>
    <submittedName>
        <fullName evidence="6">Probable peptide synthetase protein</fullName>
    </submittedName>
</protein>
<comment type="cofactor">
    <cofactor evidence="1">
        <name>pantetheine 4'-phosphate</name>
        <dbReference type="ChEBI" id="CHEBI:47942"/>
    </cofactor>
</comment>
<dbReference type="GO" id="GO:0003824">
    <property type="term" value="F:catalytic activity"/>
    <property type="evidence" value="ECO:0007669"/>
    <property type="project" value="InterPro"/>
</dbReference>
<dbReference type="SUPFAM" id="SSF47336">
    <property type="entry name" value="ACP-like"/>
    <property type="match status" value="3"/>
</dbReference>
<evidence type="ECO:0000313" key="6">
    <source>
        <dbReference type="EMBL" id="AAQ60471.1"/>
    </source>
</evidence>
<dbReference type="CDD" id="cd17646">
    <property type="entry name" value="A_NRPS_AB3403-like"/>
    <property type="match status" value="1"/>
</dbReference>
<dbReference type="PROSITE" id="PS50075">
    <property type="entry name" value="CARRIER"/>
    <property type="match status" value="3"/>
</dbReference>
<dbReference type="Gene3D" id="2.30.38.10">
    <property type="entry name" value="Luciferase, Domain 3"/>
    <property type="match status" value="3"/>
</dbReference>
<dbReference type="PROSITE" id="PS00455">
    <property type="entry name" value="AMP_BINDING"/>
    <property type="match status" value="3"/>
</dbReference>
<dbReference type="FunFam" id="3.30.300.30:FF:000010">
    <property type="entry name" value="Enterobactin synthetase component F"/>
    <property type="match status" value="3"/>
</dbReference>
<organism evidence="6 7">
    <name type="scientific">Chromobacterium violaceum (strain ATCC 12472 / DSM 30191 / JCM 1249 / CCUG 213 / NBRC 12614 / NCIMB 9131 / NCTC 9757 / MK)</name>
    <dbReference type="NCBI Taxonomy" id="243365"/>
    <lineage>
        <taxon>Bacteria</taxon>
        <taxon>Pseudomonadati</taxon>
        <taxon>Pseudomonadota</taxon>
        <taxon>Betaproteobacteria</taxon>
        <taxon>Neisseriales</taxon>
        <taxon>Chromobacteriaceae</taxon>
        <taxon>Chromobacterium</taxon>
    </lineage>
</organism>
<dbReference type="GO" id="GO:0031177">
    <property type="term" value="F:phosphopantetheine binding"/>
    <property type="evidence" value="ECO:0007669"/>
    <property type="project" value="InterPro"/>
</dbReference>
<dbReference type="Proteomes" id="UP000001424">
    <property type="component" value="Chromosome"/>
</dbReference>
<dbReference type="GO" id="GO:0044550">
    <property type="term" value="P:secondary metabolite biosynthetic process"/>
    <property type="evidence" value="ECO:0007669"/>
    <property type="project" value="UniProtKB-ARBA"/>
</dbReference>
<dbReference type="InterPro" id="IPR006162">
    <property type="entry name" value="Ppantetheine_attach_site"/>
</dbReference>
<dbReference type="Pfam" id="PF00550">
    <property type="entry name" value="PP-binding"/>
    <property type="match status" value="3"/>
</dbReference>
<dbReference type="CDD" id="cd05930">
    <property type="entry name" value="A_NRPS"/>
    <property type="match status" value="1"/>
</dbReference>
<dbReference type="InterPro" id="IPR009081">
    <property type="entry name" value="PP-bd_ACP"/>
</dbReference>
<dbReference type="CDD" id="cd19544">
    <property type="entry name" value="E-C_NRPS"/>
    <property type="match status" value="2"/>
</dbReference>
<dbReference type="PANTHER" id="PTHR45527:SF1">
    <property type="entry name" value="FATTY ACID SYNTHASE"/>
    <property type="match status" value="1"/>
</dbReference>
<dbReference type="Pfam" id="PF00501">
    <property type="entry name" value="AMP-binding"/>
    <property type="match status" value="3"/>
</dbReference>
<dbReference type="InterPro" id="IPR045851">
    <property type="entry name" value="AMP-bd_C_sf"/>
</dbReference>
<evidence type="ECO:0000259" key="5">
    <source>
        <dbReference type="PROSITE" id="PS50075"/>
    </source>
</evidence>
<sequence length="3171" mass="341987">MLRAVFGIDQGELAYRILDDVSVKVRVVDVGAESDEALRHRVARDCERAFDLSRPPLLAAYWYVRAGQDPVMLIFCEHLAVDGWSYWVLLDELGFVLAGEPLEALPPQDFAHYVQWQRKWLEGPVAQAQRRHWQEVLSGELPVLQFPVGKRGAKGSQVIDPVVPESLARRLNDLADRQGSGLFAIMLSAYQILLHRYSGLDDIIIGSSLPGRTRSKWGRVVGEFVNSVALRCQIDGALTVREHIRHTQKLIRQGIENQKYPFAKVLESLGVARNPEVSPVFQAMMTFQNTRMEGGLDKLWVAENDEVAVSWGGAELRRFPYPLIGDASVAFTLDVLVIGDRMRCPFRFDTAQMDEALMRQMIRHYFTLLEAFADDDSQTVGELPLLSPAEREQVLNGFNATARDFPREALIHQIFEAQAARTPDAPALEHKGVTLSYRELDCRANRLARHLRVQGVQAGEFVALCAQRSLDMVVGLLAILKAGGAYIPLDTAYPADRLAYILGDSQPLLILADDAGQAILEPLQLATRLINLGRQGDAWSALSADAPACLHLNAGDLAYVIYTSGSTGNPKGVMIEHRSLVNYVLDAIRWFELTPSDRVLQQNSLNFDLSLEEMLPALLSGACLVLATELFGSAPLSEHRKLGISFVHMTAAHWHTLVGQWSDAPLQALQYLQGVRLVNVTGDALSAQKVRVWESIRPESTGLINTYGPTEATVSCTATRLAGELEGVNVTIGKPFANTRMYILDGKLQPVPIGVTGELYIAGVQVGRGYLNRPELTAERFIADPYSADPQARLYKTGDLGRWLPDGSIEYLGRNDFQVKIRGFRIELGEIEAKLAACAGVKEAVVLAREDAPGDKRLVAYLTAQPGAELEPSSLRAALSQELAEYMVPSGFVVLEAFPLTPNGKLDRKALPAPDGSQLSSRAYAAPEGEAETALAAIWSELLGVEQVGRHDNFFELGGHSLLAVTLVERMRQAGLHSDIRQLFGAADLAALAASLSGGSALVAAPANGIPAEGCEAITPEMVTLTALSQAQIDAIAAQVPGGMANIQDIYPLAPLQEGILFHHLLGGEGDAYLVPTLIRLADREKARHFIANVQQAVDRHDILRTGVLWQDLPEPVQVVWRQAPVQVETVALDPADGPLAQQLEARYHPRRHRIDVRQAPLIKAIIAESGAGECWMLLLVHHLIMDNVGLALLVSEIRQLQQGQGEALPSPLPFRQFVAQARLGVSAAEHEAYFRAQLGEVDEPTLPFGLQGYQGVGGDLEEARLNLSPELAEQLRQQARRLGVSVACLAHLAWGQVLARASGRTQVVFGTVLFGRLQGGAGADRALGLFINTLPLKLEIGAATAREAVKQTQQALTSLLRHEHASLALAQRCSGVAAPQPLFSALLNYRRSSDDDVMETAWDGIEIVSSQDGTHYPLTLSVDDLGAGLALTAQTLSSVGAARVCAMMETALASLAAALASDSGEAVRSLDVLPAAERRQLLETFNDTAADYPRGELIHRLFEAQATSRPEAEALRHGEASLSYGELNRRANQLAHRLIGLGVVPEARVGICLERGLDMVVGLLGILKAGGAYVPLDPSYPAERLSYMLEDSAPVVVLTQASLAEKLSGSAPRLLLDAPEERAKQAAQREANPAVTGLDSGKAAYVIYTSGSTGLPKGVVNEHEGVVNRLWWAQETYRLTTADRVLQKTPFGFDVSVWEFFLPLLAGAQLVMADPEGHKDPHYLRQLIEAAGITTLHFVPSMLQSFVSLVPRGSCPTLKRILCSGEALPHALQTQCLRHFPHSELHNLYGPTEAAIDVTAWPCSAAGPSSFVPIGKPISNIQIHILDGDGQLAPLGVAGELYIGGAGVARGYLNRPELTAERFIADPFSADPQARLYKTGDLGRWLPDGSIEYLGRNDFQVKIRGFRIELGEIEAKLAACAGVKEAVVLAREDAPGDKRLVAYLTAQPGATLEAAALRAALSQELAEYMVPSGFVVLEAFPLTPNGKLDRKALPAPDGSQLSSRAYAAPEGEAETTLAAIWCELLGVEQVGRHDNFFELGGHSLLAVTLVERMRQAGLHSDIRQLFGAADLAALVASLSGDSALVAAPANGIPAAGCEAITPEMVTLMALSQAQIDAIAAQVPGGMANIQDIYPLAPLQEGILFHHLLGGEGDAYLLYDLLAFDSSERLNGFLASLQQAVDRHDILRTGVLWQDLPEPVQVVWRRAPVQVETVALDPADGPLAQQLEARYHPRRHRIDVRQAPLLRGFVAAEAGTGRQYLQLLYHHLAIDHTTLERLLDEVRQLQQGQGASLPPSLPFRQFVAQARLGVGAAEHEAYFRAQLGEVDEPTLPFGLSGTQEDGSRQEEWRTRLPMALADQLRQQARRLGVSVACLAHLAWGQVLARASGRTQVVFGTVLFGRLQGGAGSDRALGLFINTLPLKLEIGAATAREAVKQTQQALTSLLRHEHASLALAQRCSGVAAPQPLFSALLNYRHSSGYEGDAPDWDGVEVLVGEERTNYPLILSVDDLGAGLALTAQTLASVGAARVCAMMETALASLAASLASDSGEAVRSLDVLPAAERRQLLETFNDTAADYPRGELIHRLFEAQAASRPEAVALVCGEQTLSYGELNRRANQLAHRLISLGVEPGDRVALDLPRGADLLIAIVGVLKSGAAYLPLDEGLTAERRQWLQADSGAKLSVDAAWLATPGTWPEENPAVAGDAESVAYLMYTSGSTGEPKGVLAPHRGITRLVCGNRYAAFQADDRIAWAANPAFDASTLEIWGALAHGASLVAIDKDTLLSAEALGARLQRDRITILWLTAGLFQRHARGLGAALSGLRYLMVGGDVVDPRVAAQVRRDNPPAHLLNCYGPTETTTFATTHEIGAEAETAASLPIGKPIGNTRIYILDGDGQLAPLGVAGELYIGGAGVARGYLNRPELTAERFIADPYSADPQARLYKTGDLGRWLPDGSIEYLGRNDFQVKIRGFRIELGEIEAKLAACAGVKEAVVLAREDAPGDKRLVAYLTAQPGAELEPSSLRAALSQELAEYMVPSGFVVLEAFPLTPNGKLDRKALPAPDGSQLSSRAYAAPEGEAETALAAIWSELLGVEQVGRHDNFFELGGHSLLAVTLVERMRQAGLHSDIRQLFGAADLAALARTVSLGPIMEEVDLFAAPVLGQSGEMIEEIVL</sequence>
<dbReference type="FunFam" id="3.40.50.12780:FF:000012">
    <property type="entry name" value="Non-ribosomal peptide synthetase"/>
    <property type="match status" value="2"/>
</dbReference>
<evidence type="ECO:0000256" key="3">
    <source>
        <dbReference type="ARBA" id="ARBA00022450"/>
    </source>
</evidence>